<dbReference type="AlphaFoldDB" id="A0A5J4WJU5"/>
<organism evidence="1 2">
    <name type="scientific">Streblomastix strix</name>
    <dbReference type="NCBI Taxonomy" id="222440"/>
    <lineage>
        <taxon>Eukaryota</taxon>
        <taxon>Metamonada</taxon>
        <taxon>Preaxostyla</taxon>
        <taxon>Oxymonadida</taxon>
        <taxon>Streblomastigidae</taxon>
        <taxon>Streblomastix</taxon>
    </lineage>
</organism>
<evidence type="ECO:0000313" key="2">
    <source>
        <dbReference type="Proteomes" id="UP000324800"/>
    </source>
</evidence>
<sequence length="73" mass="8023">VDKNKVVQDHCDKVVNQYAAVVNQLVPLIIKYAAVVRQSATVVKLVRECRKPVCGSYQSSGTRKSINGSCCRT</sequence>
<accession>A0A5J4WJU5</accession>
<dbReference type="EMBL" id="SNRW01001758">
    <property type="protein sequence ID" value="KAA6395148.1"/>
    <property type="molecule type" value="Genomic_DNA"/>
</dbReference>
<name>A0A5J4WJU5_9EUKA</name>
<proteinExistence type="predicted"/>
<reference evidence="1 2" key="1">
    <citation type="submission" date="2019-03" db="EMBL/GenBank/DDBJ databases">
        <title>Single cell metagenomics reveals metabolic interactions within the superorganism composed of flagellate Streblomastix strix and complex community of Bacteroidetes bacteria on its surface.</title>
        <authorList>
            <person name="Treitli S.C."/>
            <person name="Kolisko M."/>
            <person name="Husnik F."/>
            <person name="Keeling P."/>
            <person name="Hampl V."/>
        </authorList>
    </citation>
    <scope>NUCLEOTIDE SEQUENCE [LARGE SCALE GENOMIC DNA]</scope>
    <source>
        <strain evidence="1">ST1C</strain>
    </source>
</reference>
<evidence type="ECO:0000313" key="1">
    <source>
        <dbReference type="EMBL" id="KAA6395148.1"/>
    </source>
</evidence>
<feature type="non-terminal residue" evidence="1">
    <location>
        <position position="1"/>
    </location>
</feature>
<protein>
    <submittedName>
        <fullName evidence="1">Uncharacterized protein</fullName>
    </submittedName>
</protein>
<dbReference type="Proteomes" id="UP000324800">
    <property type="component" value="Unassembled WGS sequence"/>
</dbReference>
<gene>
    <name evidence="1" type="ORF">EZS28_009321</name>
</gene>
<comment type="caution">
    <text evidence="1">The sequence shown here is derived from an EMBL/GenBank/DDBJ whole genome shotgun (WGS) entry which is preliminary data.</text>
</comment>